<dbReference type="EMBL" id="CH480815">
    <property type="protein sequence ID" value="EDW42090.1"/>
    <property type="molecule type" value="Genomic_DNA"/>
</dbReference>
<reference evidence="1 2" key="1">
    <citation type="journal article" date="2007" name="Nature">
        <title>Evolution of genes and genomes on the Drosophila phylogeny.</title>
        <authorList>
            <consortium name="Drosophila 12 Genomes Consortium"/>
            <person name="Clark A.G."/>
            <person name="Eisen M.B."/>
            <person name="Smith D.R."/>
            <person name="Bergman C.M."/>
            <person name="Oliver B."/>
            <person name="Markow T.A."/>
            <person name="Kaufman T.C."/>
            <person name="Kellis M."/>
            <person name="Gelbart W."/>
            <person name="Iyer V.N."/>
            <person name="Pollard D.A."/>
            <person name="Sackton T.B."/>
            <person name="Larracuente A.M."/>
            <person name="Singh N.D."/>
            <person name="Abad J.P."/>
            <person name="Abt D.N."/>
            <person name="Adryan B."/>
            <person name="Aguade M."/>
            <person name="Akashi H."/>
            <person name="Anderson W.W."/>
            <person name="Aquadro C.F."/>
            <person name="Ardell D.H."/>
            <person name="Arguello R."/>
            <person name="Artieri C.G."/>
            <person name="Barbash D.A."/>
            <person name="Barker D."/>
            <person name="Barsanti P."/>
            <person name="Batterham P."/>
            <person name="Batzoglou S."/>
            <person name="Begun D."/>
            <person name="Bhutkar A."/>
            <person name="Blanco E."/>
            <person name="Bosak S.A."/>
            <person name="Bradley R.K."/>
            <person name="Brand A.D."/>
            <person name="Brent M.R."/>
            <person name="Brooks A.N."/>
            <person name="Brown R.H."/>
            <person name="Butlin R.K."/>
            <person name="Caggese C."/>
            <person name="Calvi B.R."/>
            <person name="Bernardo de Carvalho A."/>
            <person name="Caspi A."/>
            <person name="Castrezana S."/>
            <person name="Celniker S.E."/>
            <person name="Chang J.L."/>
            <person name="Chapple C."/>
            <person name="Chatterji S."/>
            <person name="Chinwalla A."/>
            <person name="Civetta A."/>
            <person name="Clifton S.W."/>
            <person name="Comeron J.M."/>
            <person name="Costello J.C."/>
            <person name="Coyne J.A."/>
            <person name="Daub J."/>
            <person name="David R.G."/>
            <person name="Delcher A.L."/>
            <person name="Delehaunty K."/>
            <person name="Do C.B."/>
            <person name="Ebling H."/>
            <person name="Edwards K."/>
            <person name="Eickbush T."/>
            <person name="Evans J.D."/>
            <person name="Filipski A."/>
            <person name="Findeiss S."/>
            <person name="Freyhult E."/>
            <person name="Fulton L."/>
            <person name="Fulton R."/>
            <person name="Garcia A.C."/>
            <person name="Gardiner A."/>
            <person name="Garfield D.A."/>
            <person name="Garvin B.E."/>
            <person name="Gibson G."/>
            <person name="Gilbert D."/>
            <person name="Gnerre S."/>
            <person name="Godfrey J."/>
            <person name="Good R."/>
            <person name="Gotea V."/>
            <person name="Gravely B."/>
            <person name="Greenberg A.J."/>
            <person name="Griffiths-Jones S."/>
            <person name="Gross S."/>
            <person name="Guigo R."/>
            <person name="Gustafson E.A."/>
            <person name="Haerty W."/>
            <person name="Hahn M.W."/>
            <person name="Halligan D.L."/>
            <person name="Halpern A.L."/>
            <person name="Halter G.M."/>
            <person name="Han M.V."/>
            <person name="Heger A."/>
            <person name="Hillier L."/>
            <person name="Hinrichs A.S."/>
            <person name="Holmes I."/>
            <person name="Hoskins R.A."/>
            <person name="Hubisz M.J."/>
            <person name="Hultmark D."/>
            <person name="Huntley M.A."/>
            <person name="Jaffe D.B."/>
            <person name="Jagadeeshan S."/>
            <person name="Jeck W.R."/>
            <person name="Johnson J."/>
            <person name="Jones C.D."/>
            <person name="Jordan W.C."/>
            <person name="Karpen G.H."/>
            <person name="Kataoka E."/>
            <person name="Keightley P.D."/>
            <person name="Kheradpour P."/>
            <person name="Kirkness E.F."/>
            <person name="Koerich L.B."/>
            <person name="Kristiansen K."/>
            <person name="Kudrna D."/>
            <person name="Kulathinal R.J."/>
            <person name="Kumar S."/>
            <person name="Kwok R."/>
            <person name="Lander E."/>
            <person name="Langley C.H."/>
            <person name="Lapoint R."/>
            <person name="Lazzaro B.P."/>
            <person name="Lee S.J."/>
            <person name="Levesque L."/>
            <person name="Li R."/>
            <person name="Lin C.F."/>
            <person name="Lin M.F."/>
            <person name="Lindblad-Toh K."/>
            <person name="Llopart A."/>
            <person name="Long M."/>
            <person name="Low L."/>
            <person name="Lozovsky E."/>
            <person name="Lu J."/>
            <person name="Luo M."/>
            <person name="Machado C.A."/>
            <person name="Makalowski W."/>
            <person name="Marzo M."/>
            <person name="Matsuda M."/>
            <person name="Matzkin L."/>
            <person name="McAllister B."/>
            <person name="McBride C.S."/>
            <person name="McKernan B."/>
            <person name="McKernan K."/>
            <person name="Mendez-Lago M."/>
            <person name="Minx P."/>
            <person name="Mollenhauer M.U."/>
            <person name="Montooth K."/>
            <person name="Mount S.M."/>
            <person name="Mu X."/>
            <person name="Myers E."/>
            <person name="Negre B."/>
            <person name="Newfeld S."/>
            <person name="Nielsen R."/>
            <person name="Noor M.A."/>
            <person name="O'Grady P."/>
            <person name="Pachter L."/>
            <person name="Papaceit M."/>
            <person name="Parisi M.J."/>
            <person name="Parisi M."/>
            <person name="Parts L."/>
            <person name="Pedersen J.S."/>
            <person name="Pesole G."/>
            <person name="Phillippy A.M."/>
            <person name="Ponting C.P."/>
            <person name="Pop M."/>
            <person name="Porcelli D."/>
            <person name="Powell J.R."/>
            <person name="Prohaska S."/>
            <person name="Pruitt K."/>
            <person name="Puig M."/>
            <person name="Quesneville H."/>
            <person name="Ram K.R."/>
            <person name="Rand D."/>
            <person name="Rasmussen M.D."/>
            <person name="Reed L.K."/>
            <person name="Reenan R."/>
            <person name="Reily A."/>
            <person name="Remington K.A."/>
            <person name="Rieger T.T."/>
            <person name="Ritchie M.G."/>
            <person name="Robin C."/>
            <person name="Rogers Y.H."/>
            <person name="Rohde C."/>
            <person name="Rozas J."/>
            <person name="Rubenfield M.J."/>
            <person name="Ruiz A."/>
            <person name="Russo S."/>
            <person name="Salzberg S.L."/>
            <person name="Sanchez-Gracia A."/>
            <person name="Saranga D.J."/>
            <person name="Sato H."/>
            <person name="Schaeffer S.W."/>
            <person name="Schatz M.C."/>
            <person name="Schlenke T."/>
            <person name="Schwartz R."/>
            <person name="Segarra C."/>
            <person name="Singh R.S."/>
            <person name="Sirot L."/>
            <person name="Sirota M."/>
            <person name="Sisneros N.B."/>
            <person name="Smith C.D."/>
            <person name="Smith T.F."/>
            <person name="Spieth J."/>
            <person name="Stage D.E."/>
            <person name="Stark A."/>
            <person name="Stephan W."/>
            <person name="Strausberg R.L."/>
            <person name="Strempel S."/>
            <person name="Sturgill D."/>
            <person name="Sutton G."/>
            <person name="Sutton G.G."/>
            <person name="Tao W."/>
            <person name="Teichmann S."/>
            <person name="Tobari Y.N."/>
            <person name="Tomimura Y."/>
            <person name="Tsolas J.M."/>
            <person name="Valente V.L."/>
            <person name="Venter E."/>
            <person name="Venter J.C."/>
            <person name="Vicario S."/>
            <person name="Vieira F.G."/>
            <person name="Vilella A.J."/>
            <person name="Villasante A."/>
            <person name="Walenz B."/>
            <person name="Wang J."/>
            <person name="Wasserman M."/>
            <person name="Watts T."/>
            <person name="Wilson D."/>
            <person name="Wilson R.K."/>
            <person name="Wing R.A."/>
            <person name="Wolfner M.F."/>
            <person name="Wong A."/>
            <person name="Wong G.K."/>
            <person name="Wu C.I."/>
            <person name="Wu G."/>
            <person name="Yamamoto D."/>
            <person name="Yang H.P."/>
            <person name="Yang S.P."/>
            <person name="Yorke J.A."/>
            <person name="Yoshida K."/>
            <person name="Zdobnov E."/>
            <person name="Zhang P."/>
            <person name="Zhang Y."/>
            <person name="Zimin A.V."/>
            <person name="Baldwin J."/>
            <person name="Abdouelleil A."/>
            <person name="Abdulkadir J."/>
            <person name="Abebe A."/>
            <person name="Abera B."/>
            <person name="Abreu J."/>
            <person name="Acer S.C."/>
            <person name="Aftuck L."/>
            <person name="Alexander A."/>
            <person name="An P."/>
            <person name="Anderson E."/>
            <person name="Anderson S."/>
            <person name="Arachi H."/>
            <person name="Azer M."/>
            <person name="Bachantsang P."/>
            <person name="Barry A."/>
            <person name="Bayul T."/>
            <person name="Berlin A."/>
            <person name="Bessette D."/>
            <person name="Bloom T."/>
            <person name="Blye J."/>
            <person name="Boguslavskiy L."/>
            <person name="Bonnet C."/>
            <person name="Boukhgalter B."/>
            <person name="Bourzgui I."/>
            <person name="Brown A."/>
            <person name="Cahill P."/>
            <person name="Channer S."/>
            <person name="Cheshatsang Y."/>
            <person name="Chuda L."/>
            <person name="Citroen M."/>
            <person name="Collymore A."/>
            <person name="Cooke P."/>
            <person name="Costello M."/>
            <person name="D'Aco K."/>
            <person name="Daza R."/>
            <person name="De Haan G."/>
            <person name="DeGray S."/>
            <person name="DeMaso C."/>
            <person name="Dhargay N."/>
            <person name="Dooley K."/>
            <person name="Dooley E."/>
            <person name="Doricent M."/>
            <person name="Dorje P."/>
            <person name="Dorjee K."/>
            <person name="Dupes A."/>
            <person name="Elong R."/>
            <person name="Falk J."/>
            <person name="Farina A."/>
            <person name="Faro S."/>
            <person name="Ferguson D."/>
            <person name="Fisher S."/>
            <person name="Foley C.D."/>
            <person name="Franke A."/>
            <person name="Friedrich D."/>
            <person name="Gadbois L."/>
            <person name="Gearin G."/>
            <person name="Gearin C.R."/>
            <person name="Giannoukos G."/>
            <person name="Goode T."/>
            <person name="Graham J."/>
            <person name="Grandbois E."/>
            <person name="Grewal S."/>
            <person name="Gyaltsen K."/>
            <person name="Hafez N."/>
            <person name="Hagos B."/>
            <person name="Hall J."/>
            <person name="Henson C."/>
            <person name="Hollinger A."/>
            <person name="Honan T."/>
            <person name="Huard M.D."/>
            <person name="Hughes L."/>
            <person name="Hurhula B."/>
            <person name="Husby M.E."/>
            <person name="Kamat A."/>
            <person name="Kanga B."/>
            <person name="Kashin S."/>
            <person name="Khazanovich D."/>
            <person name="Kisner P."/>
            <person name="Lance K."/>
            <person name="Lara M."/>
            <person name="Lee W."/>
            <person name="Lennon N."/>
            <person name="Letendre F."/>
            <person name="LeVine R."/>
            <person name="Lipovsky A."/>
            <person name="Liu X."/>
            <person name="Liu J."/>
            <person name="Liu S."/>
            <person name="Lokyitsang T."/>
            <person name="Lokyitsang Y."/>
            <person name="Lubonja R."/>
            <person name="Lui A."/>
            <person name="MacDonald P."/>
            <person name="Magnisalis V."/>
            <person name="Maru K."/>
            <person name="Matthews C."/>
            <person name="McCusker W."/>
            <person name="McDonough S."/>
            <person name="Mehta T."/>
            <person name="Meldrim J."/>
            <person name="Meneus L."/>
            <person name="Mihai O."/>
            <person name="Mihalev A."/>
            <person name="Mihova T."/>
            <person name="Mittelman R."/>
            <person name="Mlenga V."/>
            <person name="Montmayeur A."/>
            <person name="Mulrain L."/>
            <person name="Navidi A."/>
            <person name="Naylor J."/>
            <person name="Negash T."/>
            <person name="Nguyen T."/>
            <person name="Nguyen N."/>
            <person name="Nicol R."/>
            <person name="Norbu C."/>
            <person name="Norbu N."/>
            <person name="Novod N."/>
            <person name="O'Neill B."/>
            <person name="Osman S."/>
            <person name="Markiewicz E."/>
            <person name="Oyono O.L."/>
            <person name="Patti C."/>
            <person name="Phunkhang P."/>
            <person name="Pierre F."/>
            <person name="Priest M."/>
            <person name="Raghuraman S."/>
            <person name="Rege F."/>
            <person name="Reyes R."/>
            <person name="Rise C."/>
            <person name="Rogov P."/>
            <person name="Ross K."/>
            <person name="Ryan E."/>
            <person name="Settipalli S."/>
            <person name="Shea T."/>
            <person name="Sherpa N."/>
            <person name="Shi L."/>
            <person name="Shih D."/>
            <person name="Sparrow T."/>
            <person name="Spaulding J."/>
            <person name="Stalker J."/>
            <person name="Stange-Thomann N."/>
            <person name="Stavropoulos S."/>
            <person name="Stone C."/>
            <person name="Strader C."/>
            <person name="Tesfaye S."/>
            <person name="Thomson T."/>
            <person name="Thoulutsang Y."/>
            <person name="Thoulutsang D."/>
            <person name="Topham K."/>
            <person name="Topping I."/>
            <person name="Tsamla T."/>
            <person name="Vassiliev H."/>
            <person name="Vo A."/>
            <person name="Wangchuk T."/>
            <person name="Wangdi T."/>
            <person name="Weiand M."/>
            <person name="Wilkinson J."/>
            <person name="Wilson A."/>
            <person name="Yadav S."/>
            <person name="Young G."/>
            <person name="Yu Q."/>
            <person name="Zembek L."/>
            <person name="Zhong D."/>
            <person name="Zimmer A."/>
            <person name="Zwirko Z."/>
            <person name="Jaffe D.B."/>
            <person name="Alvarez P."/>
            <person name="Brockman W."/>
            <person name="Butler J."/>
            <person name="Chin C."/>
            <person name="Gnerre S."/>
            <person name="Grabherr M."/>
            <person name="Kleber M."/>
            <person name="Mauceli E."/>
            <person name="MacCallum I."/>
        </authorList>
    </citation>
    <scope>NUCLEOTIDE SEQUENCE [LARGE SCALE GENOMIC DNA]</scope>
    <source>
        <strain evidence="2">Rob3c / Tucson 14021-0248.25</strain>
    </source>
</reference>
<keyword evidence="2" id="KW-1185">Reference proteome</keyword>
<dbReference type="HOGENOM" id="CLU_2815193_0_0_1"/>
<gene>
    <name evidence="1" type="primary">Dsec\GM19404</name>
    <name evidence="1" type="ORF">Dsec_GM19404</name>
</gene>
<organism evidence="2">
    <name type="scientific">Drosophila sechellia</name>
    <name type="common">Fruit fly</name>
    <dbReference type="NCBI Taxonomy" id="7238"/>
    <lineage>
        <taxon>Eukaryota</taxon>
        <taxon>Metazoa</taxon>
        <taxon>Ecdysozoa</taxon>
        <taxon>Arthropoda</taxon>
        <taxon>Hexapoda</taxon>
        <taxon>Insecta</taxon>
        <taxon>Pterygota</taxon>
        <taxon>Neoptera</taxon>
        <taxon>Endopterygota</taxon>
        <taxon>Diptera</taxon>
        <taxon>Brachycera</taxon>
        <taxon>Muscomorpha</taxon>
        <taxon>Ephydroidea</taxon>
        <taxon>Drosophilidae</taxon>
        <taxon>Drosophila</taxon>
        <taxon>Sophophora</taxon>
    </lineage>
</organism>
<name>B4HDZ8_DROSE</name>
<evidence type="ECO:0000313" key="1">
    <source>
        <dbReference type="EMBL" id="EDW42090.1"/>
    </source>
</evidence>
<proteinExistence type="predicted"/>
<evidence type="ECO:0000313" key="2">
    <source>
        <dbReference type="Proteomes" id="UP000001292"/>
    </source>
</evidence>
<sequence>MLCPLFSHTLSPLSSLCLRFAEKERVCGLVLVCPAKVYVCVWPVSHKLRAVWPWTIFPIIEGAKESK</sequence>
<protein>
    <submittedName>
        <fullName evidence="1">GM19404</fullName>
    </submittedName>
</protein>
<dbReference type="AlphaFoldDB" id="B4HDZ8"/>
<dbReference type="Proteomes" id="UP000001292">
    <property type="component" value="Unassembled WGS sequence"/>
</dbReference>
<accession>B4HDZ8</accession>